<dbReference type="AlphaFoldDB" id="A0AA38S9L5"/>
<dbReference type="GO" id="GO:0003676">
    <property type="term" value="F:nucleic acid binding"/>
    <property type="evidence" value="ECO:0007669"/>
    <property type="project" value="InterPro"/>
</dbReference>
<dbReference type="PANTHER" id="PTHR42648:SF32">
    <property type="entry name" value="RIBONUCLEASE H-LIKE DOMAIN, GAG-PRE-INTEGRASE DOMAIN PROTEIN-RELATED"/>
    <property type="match status" value="1"/>
</dbReference>
<feature type="domain" description="Integrase catalytic" evidence="1">
    <location>
        <begin position="30"/>
        <end position="207"/>
    </location>
</feature>
<name>A0AA38S9L5_9ASTR</name>
<reference evidence="2" key="1">
    <citation type="submission" date="2023-03" db="EMBL/GenBank/DDBJ databases">
        <title>Chromosome-scale reference genome and RAD-based genetic map of yellow starthistle (Centaurea solstitialis) reveal putative structural variation and QTLs associated with invader traits.</title>
        <authorList>
            <person name="Reatini B."/>
            <person name="Cang F.A."/>
            <person name="Jiang Q."/>
            <person name="Mckibben M.T.W."/>
            <person name="Barker M.S."/>
            <person name="Rieseberg L.H."/>
            <person name="Dlugosch K.M."/>
        </authorList>
    </citation>
    <scope>NUCLEOTIDE SEQUENCE</scope>
    <source>
        <strain evidence="2">CAN-66</strain>
        <tissue evidence="2">Leaf</tissue>
    </source>
</reference>
<organism evidence="2 3">
    <name type="scientific">Centaurea solstitialis</name>
    <name type="common">yellow star-thistle</name>
    <dbReference type="NCBI Taxonomy" id="347529"/>
    <lineage>
        <taxon>Eukaryota</taxon>
        <taxon>Viridiplantae</taxon>
        <taxon>Streptophyta</taxon>
        <taxon>Embryophyta</taxon>
        <taxon>Tracheophyta</taxon>
        <taxon>Spermatophyta</taxon>
        <taxon>Magnoliopsida</taxon>
        <taxon>eudicotyledons</taxon>
        <taxon>Gunneridae</taxon>
        <taxon>Pentapetalae</taxon>
        <taxon>asterids</taxon>
        <taxon>campanulids</taxon>
        <taxon>Asterales</taxon>
        <taxon>Asteraceae</taxon>
        <taxon>Carduoideae</taxon>
        <taxon>Cardueae</taxon>
        <taxon>Centaureinae</taxon>
        <taxon>Centaurea</taxon>
    </lineage>
</organism>
<dbReference type="InterPro" id="IPR036397">
    <property type="entry name" value="RNaseH_sf"/>
</dbReference>
<dbReference type="PROSITE" id="PS50994">
    <property type="entry name" value="INTEGRASE"/>
    <property type="match status" value="1"/>
</dbReference>
<protein>
    <recommendedName>
        <fullName evidence="1">Integrase catalytic domain-containing protein</fullName>
    </recommendedName>
</protein>
<dbReference type="InterPro" id="IPR001584">
    <property type="entry name" value="Integrase_cat-core"/>
</dbReference>
<gene>
    <name evidence="2" type="ORF">OSB04_031757</name>
</gene>
<comment type="caution">
    <text evidence="2">The sequence shown here is derived from an EMBL/GenBank/DDBJ whole genome shotgun (WGS) entry which is preliminary data.</text>
</comment>
<proteinExistence type="predicted"/>
<evidence type="ECO:0000313" key="2">
    <source>
        <dbReference type="EMBL" id="KAJ9539024.1"/>
    </source>
</evidence>
<keyword evidence="3" id="KW-1185">Reference proteome</keyword>
<dbReference type="PANTHER" id="PTHR42648">
    <property type="entry name" value="TRANSPOSASE, PUTATIVE-RELATED"/>
    <property type="match status" value="1"/>
</dbReference>
<dbReference type="GO" id="GO:0015074">
    <property type="term" value="P:DNA integration"/>
    <property type="evidence" value="ECO:0007669"/>
    <property type="project" value="InterPro"/>
</dbReference>
<accession>A0AA38S9L5</accession>
<dbReference type="Proteomes" id="UP001172457">
    <property type="component" value="Chromosome 8"/>
</dbReference>
<sequence>MELFLAGVDPQIFYSLETGPYVPTQTVHVVPGIPATNIELGSGYRLIIYNFGDISPISVQSLGGKKYILVLVDDFSRFTWVEFVRKKSDVPFILINLLKRLLVLHDCRVKVLRSDNETEFNNSMIEAYLSFEGISQNFSAPKTLQQNGVVEKKNITIVETARTMLNASGLPLSFWAEVVSTACYTQNRSLVVKRHEKTPYHIPHGRRPNVKCFHIFGCKCYAIFVGYPWNSVAFKAFILRTKTVVENTNVISDNITKVLKEQAERSEDASISKELKHLFDEWYDDTLSETTRASATAHSAPCGTYSK</sequence>
<dbReference type="InterPro" id="IPR012337">
    <property type="entry name" value="RNaseH-like_sf"/>
</dbReference>
<dbReference type="EMBL" id="JARYMX010000008">
    <property type="protein sequence ID" value="KAJ9539024.1"/>
    <property type="molecule type" value="Genomic_DNA"/>
</dbReference>
<dbReference type="Gene3D" id="3.30.420.10">
    <property type="entry name" value="Ribonuclease H-like superfamily/Ribonuclease H"/>
    <property type="match status" value="1"/>
</dbReference>
<dbReference type="SUPFAM" id="SSF53098">
    <property type="entry name" value="Ribonuclease H-like"/>
    <property type="match status" value="1"/>
</dbReference>
<evidence type="ECO:0000313" key="3">
    <source>
        <dbReference type="Proteomes" id="UP001172457"/>
    </source>
</evidence>
<evidence type="ECO:0000259" key="1">
    <source>
        <dbReference type="PROSITE" id="PS50994"/>
    </source>
</evidence>
<dbReference type="InterPro" id="IPR039537">
    <property type="entry name" value="Retrotran_Ty1/copia-like"/>
</dbReference>
<dbReference type="Pfam" id="PF00665">
    <property type="entry name" value="rve"/>
    <property type="match status" value="1"/>
</dbReference>